<organism evidence="1 2">
    <name type="scientific">Pontibacter ummariensis</name>
    <dbReference type="NCBI Taxonomy" id="1610492"/>
    <lineage>
        <taxon>Bacteria</taxon>
        <taxon>Pseudomonadati</taxon>
        <taxon>Bacteroidota</taxon>
        <taxon>Cytophagia</taxon>
        <taxon>Cytophagales</taxon>
        <taxon>Hymenobacteraceae</taxon>
        <taxon>Pontibacter</taxon>
    </lineage>
</organism>
<dbReference type="Proteomes" id="UP000198432">
    <property type="component" value="Unassembled WGS sequence"/>
</dbReference>
<dbReference type="RefSeq" id="WP_106219047.1">
    <property type="nucleotide sequence ID" value="NZ_FZOQ01000001.1"/>
</dbReference>
<dbReference type="PROSITE" id="PS51257">
    <property type="entry name" value="PROKAR_LIPOPROTEIN"/>
    <property type="match status" value="1"/>
</dbReference>
<gene>
    <name evidence="1" type="ORF">SAMN06296052_101350</name>
</gene>
<dbReference type="OrthoDB" id="848575at2"/>
<dbReference type="AlphaFoldDB" id="A0A239BH50"/>
<proteinExistence type="predicted"/>
<protein>
    <submittedName>
        <fullName evidence="1">Uncharacterized protein</fullName>
    </submittedName>
</protein>
<reference evidence="2" key="1">
    <citation type="submission" date="2017-06" db="EMBL/GenBank/DDBJ databases">
        <authorList>
            <person name="Varghese N."/>
            <person name="Submissions S."/>
        </authorList>
    </citation>
    <scope>NUCLEOTIDE SEQUENCE [LARGE SCALE GENOMIC DNA]</scope>
    <source>
        <strain evidence="2">NKM1</strain>
    </source>
</reference>
<evidence type="ECO:0000313" key="2">
    <source>
        <dbReference type="Proteomes" id="UP000198432"/>
    </source>
</evidence>
<keyword evidence="2" id="KW-1185">Reference proteome</keyword>
<accession>A0A239BH50</accession>
<evidence type="ECO:0000313" key="1">
    <source>
        <dbReference type="EMBL" id="SNS06353.1"/>
    </source>
</evidence>
<dbReference type="Gene3D" id="2.180.10.10">
    <property type="entry name" value="RHS repeat-associated core"/>
    <property type="match status" value="1"/>
</dbReference>
<sequence>MRLNKKFLPAILFCGVVALSSCEKSEQDIAQPDFEQGMISQIMADSAEVTSYAFAGKQLSQINHYDKESGELESFDRFERDGKGKLIKTSTHAGGNHALLSEQSFTYNTDGLLTKSKMVYYNGSKVEYTGYATYSYDAQNKLEKKSVFEGEEQEKATPKSYTTYSVLPNGNYTQEEQYVIDDKGEEKLFSVSTYSYDNSINPFHEFAEPGTASSPNNLIAATTVVSGSNKTYEYAYAYTYDERGYPLTQTVNTPTGKREVFTYVYSN</sequence>
<dbReference type="EMBL" id="FZOQ01000001">
    <property type="protein sequence ID" value="SNS06353.1"/>
    <property type="molecule type" value="Genomic_DNA"/>
</dbReference>
<name>A0A239BH50_9BACT</name>